<organism evidence="7 8">
    <name type="scientific">Pantoea rodasii</name>
    <dbReference type="NCBI Taxonomy" id="1076549"/>
    <lineage>
        <taxon>Bacteria</taxon>
        <taxon>Pseudomonadati</taxon>
        <taxon>Pseudomonadota</taxon>
        <taxon>Gammaproteobacteria</taxon>
        <taxon>Enterobacterales</taxon>
        <taxon>Erwiniaceae</taxon>
        <taxon>Pantoea</taxon>
    </lineage>
</organism>
<comment type="caution">
    <text evidence="7">The sequence shown here is derived from an EMBL/GenBank/DDBJ whole genome shotgun (WGS) entry which is preliminary data.</text>
</comment>
<comment type="similarity">
    <text evidence="6">Belongs to the vsr family.</text>
</comment>
<dbReference type="PIRSF" id="PIRSF018267">
    <property type="entry name" value="VSR_endonuc"/>
    <property type="match status" value="1"/>
</dbReference>
<evidence type="ECO:0000313" key="7">
    <source>
        <dbReference type="EMBL" id="KHJ69811.1"/>
    </source>
</evidence>
<dbReference type="AlphaFoldDB" id="A0A0B1RDR8"/>
<gene>
    <name evidence="7" type="ORF">QU24_01790</name>
</gene>
<keyword evidence="5 6" id="KW-0234">DNA repair</keyword>
<comment type="function">
    <text evidence="6">May nick specific sequences that contain T:G mispairs resulting from m5C-deamination.</text>
</comment>
<dbReference type="Proteomes" id="UP000030853">
    <property type="component" value="Unassembled WGS sequence"/>
</dbReference>
<dbReference type="GO" id="GO:0004519">
    <property type="term" value="F:endonuclease activity"/>
    <property type="evidence" value="ECO:0007669"/>
    <property type="project" value="UniProtKB-KW"/>
</dbReference>
<dbReference type="CDD" id="cd00221">
    <property type="entry name" value="Vsr"/>
    <property type="match status" value="1"/>
</dbReference>
<evidence type="ECO:0000256" key="5">
    <source>
        <dbReference type="ARBA" id="ARBA00023204"/>
    </source>
</evidence>
<dbReference type="Gene3D" id="3.40.960.10">
    <property type="entry name" value="VSR Endonuclease"/>
    <property type="match status" value="1"/>
</dbReference>
<keyword evidence="2 6" id="KW-0255">Endonuclease</keyword>
<dbReference type="GO" id="GO:0016787">
    <property type="term" value="F:hydrolase activity"/>
    <property type="evidence" value="ECO:0007669"/>
    <property type="project" value="UniProtKB-KW"/>
</dbReference>
<evidence type="ECO:0000256" key="6">
    <source>
        <dbReference type="PIRNR" id="PIRNR018267"/>
    </source>
</evidence>
<dbReference type="EMBL" id="JTJJ01000009">
    <property type="protein sequence ID" value="KHJ69811.1"/>
    <property type="molecule type" value="Genomic_DNA"/>
</dbReference>
<keyword evidence="1 6" id="KW-0540">Nuclease</keyword>
<dbReference type="NCBIfam" id="TIGR00632">
    <property type="entry name" value="vsr"/>
    <property type="match status" value="1"/>
</dbReference>
<dbReference type="GO" id="GO:0006298">
    <property type="term" value="P:mismatch repair"/>
    <property type="evidence" value="ECO:0007669"/>
    <property type="project" value="UniProtKB-UniRule"/>
</dbReference>
<dbReference type="InterPro" id="IPR004603">
    <property type="entry name" value="DNA_mismatch_endonuc_vsr"/>
</dbReference>
<evidence type="ECO:0000256" key="3">
    <source>
        <dbReference type="ARBA" id="ARBA00022763"/>
    </source>
</evidence>
<keyword evidence="4 6" id="KW-0378">Hydrolase</keyword>
<dbReference type="SUPFAM" id="SSF52980">
    <property type="entry name" value="Restriction endonuclease-like"/>
    <property type="match status" value="1"/>
</dbReference>
<evidence type="ECO:0000256" key="1">
    <source>
        <dbReference type="ARBA" id="ARBA00022722"/>
    </source>
</evidence>
<sequence length="158" mass="18823">MADVHPQNIRSKNMRAIRQQDTAIEQRIALILKDREFSYRVQDKALPGRPDFVLPQQKAIIFVHGCFWHRHHCYLFNMPATRTEFWAGKINSNVERDRRYIQQLQQSGWKVLIVWECALRGKLRLEDVALIERLEEWLLAATHSGEIDHQGLHHYREE</sequence>
<keyword evidence="3 6" id="KW-0227">DNA damage</keyword>
<dbReference type="RefSeq" id="WP_039327778.1">
    <property type="nucleotide sequence ID" value="NZ_JTJJ01000009.1"/>
</dbReference>
<dbReference type="Pfam" id="PF03852">
    <property type="entry name" value="Vsr"/>
    <property type="match status" value="1"/>
</dbReference>
<evidence type="ECO:0000256" key="2">
    <source>
        <dbReference type="ARBA" id="ARBA00022759"/>
    </source>
</evidence>
<evidence type="ECO:0000256" key="4">
    <source>
        <dbReference type="ARBA" id="ARBA00022801"/>
    </source>
</evidence>
<dbReference type="EC" id="3.1.-.-" evidence="6"/>
<reference evidence="7 8" key="1">
    <citation type="submission" date="2014-11" db="EMBL/GenBank/DDBJ databases">
        <title>Genome sequencing of Pantoea rodasii ND03.</title>
        <authorList>
            <person name="Muhamad Yunos N.Y."/>
            <person name="Chan K.-G."/>
        </authorList>
    </citation>
    <scope>NUCLEOTIDE SEQUENCE [LARGE SCALE GENOMIC DNA]</scope>
    <source>
        <strain evidence="7 8">ND03</strain>
    </source>
</reference>
<accession>A0A0B1RDR8</accession>
<protein>
    <recommendedName>
        <fullName evidence="6">Very short patch repair endonuclease</fullName>
        <ecNumber evidence="6">3.1.-.-</ecNumber>
    </recommendedName>
</protein>
<proteinExistence type="inferred from homology"/>
<name>A0A0B1RDR8_9GAMM</name>
<evidence type="ECO:0000313" key="8">
    <source>
        <dbReference type="Proteomes" id="UP000030853"/>
    </source>
</evidence>
<dbReference type="InterPro" id="IPR011335">
    <property type="entry name" value="Restrct_endonuc-II-like"/>
</dbReference>